<dbReference type="RefSeq" id="XP_042927954.1">
    <property type="nucleotide sequence ID" value="XM_043060213.1"/>
</dbReference>
<dbReference type="Gramene" id="PNW87704">
    <property type="protein sequence ID" value="PNW87704"/>
    <property type="gene ID" value="CHLRE_02g143147v5"/>
</dbReference>
<organism evidence="2 3">
    <name type="scientific">Chlamydomonas reinhardtii</name>
    <name type="common">Chlamydomonas smithii</name>
    <dbReference type="NCBI Taxonomy" id="3055"/>
    <lineage>
        <taxon>Eukaryota</taxon>
        <taxon>Viridiplantae</taxon>
        <taxon>Chlorophyta</taxon>
        <taxon>core chlorophytes</taxon>
        <taxon>Chlorophyceae</taxon>
        <taxon>CS clade</taxon>
        <taxon>Chlamydomonadales</taxon>
        <taxon>Chlamydomonadaceae</taxon>
        <taxon>Chlamydomonas</taxon>
    </lineage>
</organism>
<evidence type="ECO:0000313" key="3">
    <source>
        <dbReference type="Proteomes" id="UP000006906"/>
    </source>
</evidence>
<name>A0A2K3E4I4_CHLRE</name>
<sequence>MRVSAKLAQTSAAPATFPHAGAADAPAPAGTPPPTYFPKEESDLATEYIWRLIFTDAKKLQLRPKGRPWATVNYYAAVSPRYGGLHIQFVSGTKGPGYTAPRVYMP</sequence>
<dbReference type="InParanoid" id="A0A2K3E4I4"/>
<proteinExistence type="predicted"/>
<dbReference type="KEGG" id="cre:CHLRE_02g143147v5"/>
<reference evidence="2 3" key="1">
    <citation type="journal article" date="2007" name="Science">
        <title>The Chlamydomonas genome reveals the evolution of key animal and plant functions.</title>
        <authorList>
            <person name="Merchant S.S."/>
            <person name="Prochnik S.E."/>
            <person name="Vallon O."/>
            <person name="Harris E.H."/>
            <person name="Karpowicz S.J."/>
            <person name="Witman G.B."/>
            <person name="Terry A."/>
            <person name="Salamov A."/>
            <person name="Fritz-Laylin L.K."/>
            <person name="Marechal-Drouard L."/>
            <person name="Marshall W.F."/>
            <person name="Qu L.H."/>
            <person name="Nelson D.R."/>
            <person name="Sanderfoot A.A."/>
            <person name="Spalding M.H."/>
            <person name="Kapitonov V.V."/>
            <person name="Ren Q."/>
            <person name="Ferris P."/>
            <person name="Lindquist E."/>
            <person name="Shapiro H."/>
            <person name="Lucas S.M."/>
            <person name="Grimwood J."/>
            <person name="Schmutz J."/>
            <person name="Cardol P."/>
            <person name="Cerutti H."/>
            <person name="Chanfreau G."/>
            <person name="Chen C.L."/>
            <person name="Cognat V."/>
            <person name="Croft M.T."/>
            <person name="Dent R."/>
            <person name="Dutcher S."/>
            <person name="Fernandez E."/>
            <person name="Fukuzawa H."/>
            <person name="Gonzalez-Ballester D."/>
            <person name="Gonzalez-Halphen D."/>
            <person name="Hallmann A."/>
            <person name="Hanikenne M."/>
            <person name="Hippler M."/>
            <person name="Inwood W."/>
            <person name="Jabbari K."/>
            <person name="Kalanon M."/>
            <person name="Kuras R."/>
            <person name="Lefebvre P.A."/>
            <person name="Lemaire S.D."/>
            <person name="Lobanov A.V."/>
            <person name="Lohr M."/>
            <person name="Manuell A."/>
            <person name="Meier I."/>
            <person name="Mets L."/>
            <person name="Mittag M."/>
            <person name="Mittelmeier T."/>
            <person name="Moroney J.V."/>
            <person name="Moseley J."/>
            <person name="Napoli C."/>
            <person name="Nedelcu A.M."/>
            <person name="Niyogi K."/>
            <person name="Novoselov S.V."/>
            <person name="Paulsen I.T."/>
            <person name="Pazour G."/>
            <person name="Purton S."/>
            <person name="Ral J.P."/>
            <person name="Riano-Pachon D.M."/>
            <person name="Riekhof W."/>
            <person name="Rymarquis L."/>
            <person name="Schroda M."/>
            <person name="Stern D."/>
            <person name="Umen J."/>
            <person name="Willows R."/>
            <person name="Wilson N."/>
            <person name="Zimmer S.L."/>
            <person name="Allmer J."/>
            <person name="Balk J."/>
            <person name="Bisova K."/>
            <person name="Chen C.J."/>
            <person name="Elias M."/>
            <person name="Gendler K."/>
            <person name="Hauser C."/>
            <person name="Lamb M.R."/>
            <person name="Ledford H."/>
            <person name="Long J.C."/>
            <person name="Minagawa J."/>
            <person name="Page M.D."/>
            <person name="Pan J."/>
            <person name="Pootakham W."/>
            <person name="Roje S."/>
            <person name="Rose A."/>
            <person name="Stahlberg E."/>
            <person name="Terauchi A.M."/>
            <person name="Yang P."/>
            <person name="Ball S."/>
            <person name="Bowler C."/>
            <person name="Dieckmann C.L."/>
            <person name="Gladyshev V.N."/>
            <person name="Green P."/>
            <person name="Jorgensen R."/>
            <person name="Mayfield S."/>
            <person name="Mueller-Roeber B."/>
            <person name="Rajamani S."/>
            <person name="Sayre R.T."/>
            <person name="Brokstein P."/>
            <person name="Dubchak I."/>
            <person name="Goodstein D."/>
            <person name="Hornick L."/>
            <person name="Huang Y.W."/>
            <person name="Jhaveri J."/>
            <person name="Luo Y."/>
            <person name="Martinez D."/>
            <person name="Ngau W.C."/>
            <person name="Otillar B."/>
            <person name="Poliakov A."/>
            <person name="Porter A."/>
            <person name="Szajkowski L."/>
            <person name="Werner G."/>
            <person name="Zhou K."/>
            <person name="Grigoriev I.V."/>
            <person name="Rokhsar D.S."/>
            <person name="Grossman A.R."/>
        </authorList>
    </citation>
    <scope>NUCLEOTIDE SEQUENCE [LARGE SCALE GENOMIC DNA]</scope>
    <source>
        <strain evidence="3">CC-503</strain>
    </source>
</reference>
<dbReference type="GeneID" id="5726248"/>
<keyword evidence="3" id="KW-1185">Reference proteome</keyword>
<dbReference type="EMBL" id="CM008963">
    <property type="protein sequence ID" value="PNW87704.1"/>
    <property type="molecule type" value="Genomic_DNA"/>
</dbReference>
<dbReference type="Proteomes" id="UP000006906">
    <property type="component" value="Chromosome 2"/>
</dbReference>
<accession>A0A2K3E4I4</accession>
<feature type="region of interest" description="Disordered" evidence="1">
    <location>
        <begin position="1"/>
        <end position="39"/>
    </location>
</feature>
<protein>
    <submittedName>
        <fullName evidence="2">Uncharacterized protein</fullName>
    </submittedName>
</protein>
<evidence type="ECO:0000256" key="1">
    <source>
        <dbReference type="SAM" id="MobiDB-lite"/>
    </source>
</evidence>
<evidence type="ECO:0000313" key="2">
    <source>
        <dbReference type="EMBL" id="PNW87704.1"/>
    </source>
</evidence>
<feature type="compositionally biased region" description="Low complexity" evidence="1">
    <location>
        <begin position="12"/>
        <end position="28"/>
    </location>
</feature>
<gene>
    <name evidence="2" type="ORF">CHLRE_02g143147v5</name>
</gene>
<dbReference type="AlphaFoldDB" id="A0A2K3E4I4"/>